<dbReference type="Proteomes" id="UP000658258">
    <property type="component" value="Unassembled WGS sequence"/>
</dbReference>
<dbReference type="Pfam" id="PF13432">
    <property type="entry name" value="TPR_16"/>
    <property type="match status" value="2"/>
</dbReference>
<feature type="chain" id="PRO_5046967937" description="Tetratricopeptide repeat-like domain-containing protein" evidence="3">
    <location>
        <begin position="28"/>
        <end position="617"/>
    </location>
</feature>
<evidence type="ECO:0000256" key="1">
    <source>
        <dbReference type="ARBA" id="ARBA00022737"/>
    </source>
</evidence>
<comment type="caution">
    <text evidence="4">The sequence shown here is derived from an EMBL/GenBank/DDBJ whole genome shotgun (WGS) entry which is preliminary data.</text>
</comment>
<sequence>MLKVLINPRRFGLTTLVALGFAAALFAQSTNPIQLAEEYLQQGEVEKAKAEFEKLARNRQILPLIHDSYFNLLLSEKSFDEAEKYLKYAIRQLPNDFNYEVDMAVLYRTMKLEDQADKHLDQLIEEIAKDSDERQKRNNIRILAQMLFQKDFREKAIKTYEVGRKVFGDSDMFALDLATVYRVMGEKEKMIREYLHFSKTQPTSVGFVKNSLQRYLEEPEDMDLLEGVLYEFIQEEAGNPVYNELLIWTHLQQKNFSAALRQARALDRRLDNRAHNILNVGIIAYENKDYKNAAKAFEYIIADFQESPNFRLAQRYSLLAEEEVIKQSYPVDTMRVRQLIGKYQSFKEESKDLFTALEAQRRIALLQAFQLNKIDTAIATLTELVQQPIGKHRILAEAKMDLADIYLLDQQPWESILLYGQVERMFKDEPLGYMAKLKSAKLSYFKGEFELAQSHLDILKLATSREIANDALDLSILIKNNTVFDSTDVVMQDYANVELMIFQNQRTEALAAMDSMLAKYDRHSITDEVLMLKAQTLRQLGEFEQALNALRLINEKYSYDILADDALYLTGVILEEDLKKSDEAMKVYNDLLTRFKGSIYVAEARNRFRTLRGDFNN</sequence>
<dbReference type="SUPFAM" id="SSF48452">
    <property type="entry name" value="TPR-like"/>
    <property type="match status" value="3"/>
</dbReference>
<dbReference type="RefSeq" id="WP_189628797.1">
    <property type="nucleotide sequence ID" value="NZ_BNAG01000001.1"/>
</dbReference>
<keyword evidence="2" id="KW-0802">TPR repeat</keyword>
<dbReference type="PANTHER" id="PTHR45586">
    <property type="entry name" value="TPR REPEAT-CONTAINING PROTEIN PA4667"/>
    <property type="match status" value="1"/>
</dbReference>
<evidence type="ECO:0008006" key="6">
    <source>
        <dbReference type="Google" id="ProtNLM"/>
    </source>
</evidence>
<gene>
    <name evidence="4" type="ORF">GCM10011340_07000</name>
</gene>
<proteinExistence type="predicted"/>
<evidence type="ECO:0000313" key="5">
    <source>
        <dbReference type="Proteomes" id="UP000658258"/>
    </source>
</evidence>
<dbReference type="InterPro" id="IPR011990">
    <property type="entry name" value="TPR-like_helical_dom_sf"/>
</dbReference>
<evidence type="ECO:0000313" key="4">
    <source>
        <dbReference type="EMBL" id="GHE54907.1"/>
    </source>
</evidence>
<keyword evidence="1" id="KW-0677">Repeat</keyword>
<accession>A0ABQ3I190</accession>
<evidence type="ECO:0000256" key="3">
    <source>
        <dbReference type="SAM" id="SignalP"/>
    </source>
</evidence>
<dbReference type="Pfam" id="PF13174">
    <property type="entry name" value="TPR_6"/>
    <property type="match status" value="1"/>
</dbReference>
<evidence type="ECO:0000256" key="2">
    <source>
        <dbReference type="ARBA" id="ARBA00022803"/>
    </source>
</evidence>
<feature type="signal peptide" evidence="3">
    <location>
        <begin position="1"/>
        <end position="27"/>
    </location>
</feature>
<dbReference type="InterPro" id="IPR019734">
    <property type="entry name" value="TPR_rpt"/>
</dbReference>
<name>A0ABQ3I190_9BACT</name>
<dbReference type="PANTHER" id="PTHR45586:SF1">
    <property type="entry name" value="LIPOPOLYSACCHARIDE ASSEMBLY PROTEIN B"/>
    <property type="match status" value="1"/>
</dbReference>
<protein>
    <recommendedName>
        <fullName evidence="6">Tetratricopeptide repeat-like domain-containing protein</fullName>
    </recommendedName>
</protein>
<keyword evidence="3" id="KW-0732">Signal</keyword>
<dbReference type="EMBL" id="BNAG01000001">
    <property type="protein sequence ID" value="GHE54907.1"/>
    <property type="molecule type" value="Genomic_DNA"/>
</dbReference>
<dbReference type="InterPro" id="IPR051012">
    <property type="entry name" value="CellSynth/LPSAsmb/PSIAsmb"/>
</dbReference>
<dbReference type="Gene3D" id="1.25.40.10">
    <property type="entry name" value="Tetratricopeptide repeat domain"/>
    <property type="match status" value="3"/>
</dbReference>
<organism evidence="4 5">
    <name type="scientific">Roseivirga thermotolerans</name>
    <dbReference type="NCBI Taxonomy" id="1758176"/>
    <lineage>
        <taxon>Bacteria</taxon>
        <taxon>Pseudomonadati</taxon>
        <taxon>Bacteroidota</taxon>
        <taxon>Cytophagia</taxon>
        <taxon>Cytophagales</taxon>
        <taxon>Roseivirgaceae</taxon>
        <taxon>Roseivirga</taxon>
    </lineage>
</organism>
<keyword evidence="5" id="KW-1185">Reference proteome</keyword>
<reference evidence="5" key="1">
    <citation type="journal article" date="2019" name="Int. J. Syst. Evol. Microbiol.">
        <title>The Global Catalogue of Microorganisms (GCM) 10K type strain sequencing project: providing services to taxonomists for standard genome sequencing and annotation.</title>
        <authorList>
            <consortium name="The Broad Institute Genomics Platform"/>
            <consortium name="The Broad Institute Genome Sequencing Center for Infectious Disease"/>
            <person name="Wu L."/>
            <person name="Ma J."/>
        </authorList>
    </citation>
    <scope>NUCLEOTIDE SEQUENCE [LARGE SCALE GENOMIC DNA]</scope>
    <source>
        <strain evidence="5">CGMCC 1.15111</strain>
    </source>
</reference>